<sequence>MILFNNDYAEGAHPKVMERLLQTNMEQTVGYGEDPYCEAAREKVRKACQAPDADVHFLVGGTQANMTVISAALRPHQGAVCVQTGHINVHETGAVEATGHKVLALEGTDGKIKASQVQEMWKEHWADGAHEHIVQPKLVYISHPTELGTLYTKQELTDLRAVCDACGMYLFLDGARLAYGLAAEGMDVTLADIAALTDVFYIGGTKSGALFGECVVIKRREIKEDFRYMIKQKGGMLAKGRLLGVQFDTLFEGNLYVEMGRHADRLAMKLKNGLKEKGYHFYIDSITNQQFVIVDNEKLQEIEKNFGVNYEKRLDENHMVIRICTSWATKEENVDKLLDVF</sequence>
<dbReference type="InterPro" id="IPR001597">
    <property type="entry name" value="ArAA_b-elim_lyase/Thr_aldolase"/>
</dbReference>
<comment type="caution">
    <text evidence="5">The sequence shown here is derived from an EMBL/GenBank/DDBJ whole genome shotgun (WGS) entry which is preliminary data.</text>
</comment>
<dbReference type="PANTHER" id="PTHR48097">
    <property type="entry name" value="L-THREONINE ALDOLASE-RELATED"/>
    <property type="match status" value="1"/>
</dbReference>
<organism evidence="5 6">
    <name type="scientific">Sellimonas caecigallum</name>
    <dbReference type="NCBI Taxonomy" id="2592333"/>
    <lineage>
        <taxon>Bacteria</taxon>
        <taxon>Bacillati</taxon>
        <taxon>Bacillota</taxon>
        <taxon>Clostridia</taxon>
        <taxon>Lachnospirales</taxon>
        <taxon>Lachnospiraceae</taxon>
        <taxon>Sellimonas</taxon>
    </lineage>
</organism>
<dbReference type="Pfam" id="PF01212">
    <property type="entry name" value="Beta_elim_lyase"/>
    <property type="match status" value="1"/>
</dbReference>
<protein>
    <submittedName>
        <fullName evidence="5">Low specificity L-threonine aldolase</fullName>
    </submittedName>
</protein>
<keyword evidence="6" id="KW-1185">Reference proteome</keyword>
<dbReference type="Gene3D" id="3.40.640.10">
    <property type="entry name" value="Type I PLP-dependent aspartate aminotransferase-like (Major domain)"/>
    <property type="match status" value="1"/>
</dbReference>
<dbReference type="Gene3D" id="3.90.1150.10">
    <property type="entry name" value="Aspartate Aminotransferase, domain 1"/>
    <property type="match status" value="1"/>
</dbReference>
<gene>
    <name evidence="5" type="ORF">FLB61_05205</name>
</gene>
<keyword evidence="3" id="KW-0663">Pyridoxal phosphate</keyword>
<dbReference type="InterPro" id="IPR015422">
    <property type="entry name" value="PyrdxlP-dep_Trfase_small"/>
</dbReference>
<evidence type="ECO:0000256" key="2">
    <source>
        <dbReference type="ARBA" id="ARBA00006966"/>
    </source>
</evidence>
<comment type="similarity">
    <text evidence="2">Belongs to the threonine aldolase family.</text>
</comment>
<dbReference type="SUPFAM" id="SSF53383">
    <property type="entry name" value="PLP-dependent transferases"/>
    <property type="match status" value="1"/>
</dbReference>
<dbReference type="PANTHER" id="PTHR48097:SF5">
    <property type="entry name" value="LOW SPECIFICITY L-THREONINE ALDOLASE"/>
    <property type="match status" value="1"/>
</dbReference>
<evidence type="ECO:0000259" key="4">
    <source>
        <dbReference type="Pfam" id="PF01212"/>
    </source>
</evidence>
<evidence type="ECO:0000313" key="5">
    <source>
        <dbReference type="EMBL" id="MBY0758490.1"/>
    </source>
</evidence>
<feature type="domain" description="Aromatic amino acid beta-eliminating lyase/threonine aldolase" evidence="4">
    <location>
        <begin position="14"/>
        <end position="295"/>
    </location>
</feature>
<evidence type="ECO:0000256" key="3">
    <source>
        <dbReference type="ARBA" id="ARBA00022898"/>
    </source>
</evidence>
<dbReference type="InterPro" id="IPR015421">
    <property type="entry name" value="PyrdxlP-dep_Trfase_major"/>
</dbReference>
<proteinExistence type="inferred from homology"/>
<evidence type="ECO:0000313" key="6">
    <source>
        <dbReference type="Proteomes" id="UP000779049"/>
    </source>
</evidence>
<evidence type="ECO:0000256" key="1">
    <source>
        <dbReference type="ARBA" id="ARBA00001933"/>
    </source>
</evidence>
<accession>A0ABS7L656</accession>
<dbReference type="Proteomes" id="UP000779049">
    <property type="component" value="Unassembled WGS sequence"/>
</dbReference>
<dbReference type="InterPro" id="IPR015424">
    <property type="entry name" value="PyrdxlP-dep_Trfase"/>
</dbReference>
<reference evidence="5 6" key="1">
    <citation type="journal article" date="2020" name="New Microbes New Infect">
        <title>Sellimonas caecigallum sp. nov., description and genome sequence of a new member of the Sellimonas genus isolated from the cecum of feral chicken.</title>
        <authorList>
            <person name="Wongkuna S."/>
            <person name="Ghimire S."/>
            <person name="Antony L."/>
            <person name="Chankhamhaengdecha S."/>
            <person name="Janvilisri T."/>
            <person name="Scaria J."/>
        </authorList>
    </citation>
    <scope>NUCLEOTIDE SEQUENCE [LARGE SCALE GENOMIC DNA]</scope>
    <source>
        <strain evidence="5 6">SW451</strain>
    </source>
</reference>
<dbReference type="EMBL" id="VIRV01000005">
    <property type="protein sequence ID" value="MBY0758490.1"/>
    <property type="molecule type" value="Genomic_DNA"/>
</dbReference>
<comment type="cofactor">
    <cofactor evidence="1">
        <name>pyridoxal 5'-phosphate</name>
        <dbReference type="ChEBI" id="CHEBI:597326"/>
    </cofactor>
</comment>
<dbReference type="RefSeq" id="WP_221919554.1">
    <property type="nucleotide sequence ID" value="NZ_CP173660.1"/>
</dbReference>
<name>A0ABS7L656_9FIRM</name>